<dbReference type="InParanoid" id="D6WG36"/>
<reference evidence="2 3" key="2">
    <citation type="journal article" date="2010" name="Nucleic Acids Res.">
        <title>BeetleBase in 2010: revisions to provide comprehensive genomic information for Tribolium castaneum.</title>
        <authorList>
            <person name="Kim H.S."/>
            <person name="Murphy T."/>
            <person name="Xia J."/>
            <person name="Caragea D."/>
            <person name="Park Y."/>
            <person name="Beeman R.W."/>
            <person name="Lorenzen M.D."/>
            <person name="Butcher S."/>
            <person name="Manak J.R."/>
            <person name="Brown S.J."/>
        </authorList>
    </citation>
    <scope>GENOME REANNOTATION</scope>
    <source>
        <strain evidence="2 3">Georgia GA2</strain>
    </source>
</reference>
<sequence>MFKLFVFLALVAFALALPQPEAQPQVVYSHHPYSHVGYSGYYGHVSPYAGHYFY</sequence>
<dbReference type="AlphaFoldDB" id="D6WG36"/>
<gene>
    <name evidence="2" type="primary">AUGUSTUS-3.0.2_03037</name>
    <name evidence="2" type="ORF">TcasGA2_TC003037</name>
</gene>
<evidence type="ECO:0000313" key="3">
    <source>
        <dbReference type="Proteomes" id="UP000007266"/>
    </source>
</evidence>
<organism evidence="2 3">
    <name type="scientific">Tribolium castaneum</name>
    <name type="common">Red flour beetle</name>
    <dbReference type="NCBI Taxonomy" id="7070"/>
    <lineage>
        <taxon>Eukaryota</taxon>
        <taxon>Metazoa</taxon>
        <taxon>Ecdysozoa</taxon>
        <taxon>Arthropoda</taxon>
        <taxon>Hexapoda</taxon>
        <taxon>Insecta</taxon>
        <taxon>Pterygota</taxon>
        <taxon>Neoptera</taxon>
        <taxon>Endopterygota</taxon>
        <taxon>Coleoptera</taxon>
        <taxon>Polyphaga</taxon>
        <taxon>Cucujiformia</taxon>
        <taxon>Tenebrionidae</taxon>
        <taxon>Tenebrionidae incertae sedis</taxon>
        <taxon>Tribolium</taxon>
    </lineage>
</organism>
<dbReference type="EMBL" id="KQ971319">
    <property type="protein sequence ID" value="EFA00212.1"/>
    <property type="molecule type" value="Genomic_DNA"/>
</dbReference>
<reference evidence="2 3" key="1">
    <citation type="journal article" date="2008" name="Nature">
        <title>The genome of the model beetle and pest Tribolium castaneum.</title>
        <authorList>
            <consortium name="Tribolium Genome Sequencing Consortium"/>
            <person name="Richards S."/>
            <person name="Gibbs R.A."/>
            <person name="Weinstock G.M."/>
            <person name="Brown S.J."/>
            <person name="Denell R."/>
            <person name="Beeman R.W."/>
            <person name="Gibbs R."/>
            <person name="Beeman R.W."/>
            <person name="Brown S.J."/>
            <person name="Bucher G."/>
            <person name="Friedrich M."/>
            <person name="Grimmelikhuijzen C.J."/>
            <person name="Klingler M."/>
            <person name="Lorenzen M."/>
            <person name="Richards S."/>
            <person name="Roth S."/>
            <person name="Schroder R."/>
            <person name="Tautz D."/>
            <person name="Zdobnov E.M."/>
            <person name="Muzny D."/>
            <person name="Gibbs R.A."/>
            <person name="Weinstock G.M."/>
            <person name="Attaway T."/>
            <person name="Bell S."/>
            <person name="Buhay C.J."/>
            <person name="Chandrabose M.N."/>
            <person name="Chavez D."/>
            <person name="Clerk-Blankenburg K.P."/>
            <person name="Cree A."/>
            <person name="Dao M."/>
            <person name="Davis C."/>
            <person name="Chacko J."/>
            <person name="Dinh H."/>
            <person name="Dugan-Rocha S."/>
            <person name="Fowler G."/>
            <person name="Garner T.T."/>
            <person name="Garnes J."/>
            <person name="Gnirke A."/>
            <person name="Hawes A."/>
            <person name="Hernandez J."/>
            <person name="Hines S."/>
            <person name="Holder M."/>
            <person name="Hume J."/>
            <person name="Jhangiani S.N."/>
            <person name="Joshi V."/>
            <person name="Khan Z.M."/>
            <person name="Jackson L."/>
            <person name="Kovar C."/>
            <person name="Kowis A."/>
            <person name="Lee S."/>
            <person name="Lewis L.R."/>
            <person name="Margolis J."/>
            <person name="Morgan M."/>
            <person name="Nazareth L.V."/>
            <person name="Nguyen N."/>
            <person name="Okwuonu G."/>
            <person name="Parker D."/>
            <person name="Richards S."/>
            <person name="Ruiz S.J."/>
            <person name="Santibanez J."/>
            <person name="Savard J."/>
            <person name="Scherer S.E."/>
            <person name="Schneider B."/>
            <person name="Sodergren E."/>
            <person name="Tautz D."/>
            <person name="Vattahil S."/>
            <person name="Villasana D."/>
            <person name="White C.S."/>
            <person name="Wright R."/>
            <person name="Park Y."/>
            <person name="Beeman R.W."/>
            <person name="Lord J."/>
            <person name="Oppert B."/>
            <person name="Lorenzen M."/>
            <person name="Brown S."/>
            <person name="Wang L."/>
            <person name="Savard J."/>
            <person name="Tautz D."/>
            <person name="Richards S."/>
            <person name="Weinstock G."/>
            <person name="Gibbs R.A."/>
            <person name="Liu Y."/>
            <person name="Worley K."/>
            <person name="Weinstock G."/>
            <person name="Elsik C.G."/>
            <person name="Reese J.T."/>
            <person name="Elhaik E."/>
            <person name="Landan G."/>
            <person name="Graur D."/>
            <person name="Arensburger P."/>
            <person name="Atkinson P."/>
            <person name="Beeman R.W."/>
            <person name="Beidler J."/>
            <person name="Brown S.J."/>
            <person name="Demuth J.P."/>
            <person name="Drury D.W."/>
            <person name="Du Y.Z."/>
            <person name="Fujiwara H."/>
            <person name="Lorenzen M."/>
            <person name="Maselli V."/>
            <person name="Osanai M."/>
            <person name="Park Y."/>
            <person name="Robertson H.M."/>
            <person name="Tu Z."/>
            <person name="Wang J.J."/>
            <person name="Wang S."/>
            <person name="Richards S."/>
            <person name="Song H."/>
            <person name="Zhang L."/>
            <person name="Sodergren E."/>
            <person name="Werner D."/>
            <person name="Stanke M."/>
            <person name="Morgenstern B."/>
            <person name="Solovyev V."/>
            <person name="Kosarev P."/>
            <person name="Brown G."/>
            <person name="Chen H.C."/>
            <person name="Ermolaeva O."/>
            <person name="Hlavina W."/>
            <person name="Kapustin Y."/>
            <person name="Kiryutin B."/>
            <person name="Kitts P."/>
            <person name="Maglott D."/>
            <person name="Pruitt K."/>
            <person name="Sapojnikov V."/>
            <person name="Souvorov A."/>
            <person name="Mackey A.J."/>
            <person name="Waterhouse R.M."/>
            <person name="Wyder S."/>
            <person name="Zdobnov E.M."/>
            <person name="Zdobnov E.M."/>
            <person name="Wyder S."/>
            <person name="Kriventseva E.V."/>
            <person name="Kadowaki T."/>
            <person name="Bork P."/>
            <person name="Aranda M."/>
            <person name="Bao R."/>
            <person name="Beermann A."/>
            <person name="Berns N."/>
            <person name="Bolognesi R."/>
            <person name="Bonneton F."/>
            <person name="Bopp D."/>
            <person name="Brown S.J."/>
            <person name="Bucher G."/>
            <person name="Butts T."/>
            <person name="Chaumot A."/>
            <person name="Denell R.E."/>
            <person name="Ferrier D.E."/>
            <person name="Friedrich M."/>
            <person name="Gordon C.M."/>
            <person name="Jindra M."/>
            <person name="Klingler M."/>
            <person name="Lan Q."/>
            <person name="Lattorff H.M."/>
            <person name="Laudet V."/>
            <person name="von Levetsow C."/>
            <person name="Liu Z."/>
            <person name="Lutz R."/>
            <person name="Lynch J.A."/>
            <person name="da Fonseca R.N."/>
            <person name="Posnien N."/>
            <person name="Reuter R."/>
            <person name="Roth S."/>
            <person name="Savard J."/>
            <person name="Schinko J.B."/>
            <person name="Schmitt C."/>
            <person name="Schoppmeier M."/>
            <person name="Schroder R."/>
            <person name="Shippy T.D."/>
            <person name="Simonnet F."/>
            <person name="Marques-Souza H."/>
            <person name="Tautz D."/>
            <person name="Tomoyasu Y."/>
            <person name="Trauner J."/>
            <person name="Van der Zee M."/>
            <person name="Vervoort M."/>
            <person name="Wittkopp N."/>
            <person name="Wimmer E.A."/>
            <person name="Yang X."/>
            <person name="Jones A.K."/>
            <person name="Sattelle D.B."/>
            <person name="Ebert P.R."/>
            <person name="Nelson D."/>
            <person name="Scott J.G."/>
            <person name="Beeman R.W."/>
            <person name="Muthukrishnan S."/>
            <person name="Kramer K.J."/>
            <person name="Arakane Y."/>
            <person name="Beeman R.W."/>
            <person name="Zhu Q."/>
            <person name="Hogenkamp D."/>
            <person name="Dixit R."/>
            <person name="Oppert B."/>
            <person name="Jiang H."/>
            <person name="Zou Z."/>
            <person name="Marshall J."/>
            <person name="Elpidina E."/>
            <person name="Vinokurov K."/>
            <person name="Oppert C."/>
            <person name="Zou Z."/>
            <person name="Evans J."/>
            <person name="Lu Z."/>
            <person name="Zhao P."/>
            <person name="Sumathipala N."/>
            <person name="Altincicek B."/>
            <person name="Vilcinskas A."/>
            <person name="Williams M."/>
            <person name="Hultmark D."/>
            <person name="Hetru C."/>
            <person name="Jiang H."/>
            <person name="Grimmelikhuijzen C.J."/>
            <person name="Hauser F."/>
            <person name="Cazzamali G."/>
            <person name="Williamson M."/>
            <person name="Park Y."/>
            <person name="Li B."/>
            <person name="Tanaka Y."/>
            <person name="Predel R."/>
            <person name="Neupert S."/>
            <person name="Schachtner J."/>
            <person name="Verleyen P."/>
            <person name="Raible F."/>
            <person name="Bork P."/>
            <person name="Friedrich M."/>
            <person name="Walden K.K."/>
            <person name="Robertson H.M."/>
            <person name="Angeli S."/>
            <person name="Foret S."/>
            <person name="Bucher G."/>
            <person name="Schuetz S."/>
            <person name="Maleszka R."/>
            <person name="Wimmer E.A."/>
            <person name="Beeman R.W."/>
            <person name="Lorenzen M."/>
            <person name="Tomoyasu Y."/>
            <person name="Miller S.C."/>
            <person name="Grossmann D."/>
            <person name="Bucher G."/>
        </authorList>
    </citation>
    <scope>NUCLEOTIDE SEQUENCE [LARGE SCALE GENOMIC DNA]</scope>
    <source>
        <strain evidence="2 3">Georgia GA2</strain>
    </source>
</reference>
<protein>
    <submittedName>
        <fullName evidence="2">Uncharacterized protein</fullName>
    </submittedName>
</protein>
<name>D6WG36_TRICA</name>
<dbReference type="HOGENOM" id="CLU_211739_0_0_1"/>
<keyword evidence="3" id="KW-1185">Reference proteome</keyword>
<accession>D6WG36</accession>
<dbReference type="Proteomes" id="UP000007266">
    <property type="component" value="Linkage group 3"/>
</dbReference>
<evidence type="ECO:0000256" key="1">
    <source>
        <dbReference type="SAM" id="SignalP"/>
    </source>
</evidence>
<keyword evidence="1" id="KW-0732">Signal</keyword>
<proteinExistence type="predicted"/>
<feature type="chain" id="PRO_5003089304" evidence="1">
    <location>
        <begin position="17"/>
        <end position="54"/>
    </location>
</feature>
<dbReference type="PhylomeDB" id="D6WG36"/>
<feature type="signal peptide" evidence="1">
    <location>
        <begin position="1"/>
        <end position="16"/>
    </location>
</feature>
<evidence type="ECO:0000313" key="2">
    <source>
        <dbReference type="EMBL" id="EFA00212.1"/>
    </source>
</evidence>